<feature type="compositionally biased region" description="Low complexity" evidence="2">
    <location>
        <begin position="30"/>
        <end position="44"/>
    </location>
</feature>
<reference evidence="3 4" key="1">
    <citation type="submission" date="2020-10" db="EMBL/GenBank/DDBJ databases">
        <title>Complete genome sequence of Corynebacterium massiliense DSM 45435, type strain of Corynebacterium massiliense.</title>
        <authorList>
            <person name="Busche T."/>
            <person name="Kalinowski J."/>
            <person name="Ruckert C."/>
        </authorList>
    </citation>
    <scope>NUCLEOTIDE SEQUENCE [LARGE SCALE GENOMIC DNA]</scope>
    <source>
        <strain evidence="3 4">DSM 45435</strain>
    </source>
</reference>
<dbReference type="PANTHER" id="PTHR18964:SF146">
    <property type="entry name" value="POLYPHOSPHATE GLUCOKINASE"/>
    <property type="match status" value="1"/>
</dbReference>
<gene>
    <name evidence="3" type="primary">ppgK</name>
    <name evidence="3" type="ORF">CMASS_06080</name>
</gene>
<comment type="similarity">
    <text evidence="1">Belongs to the ROK (NagC/XylR) family.</text>
</comment>
<accession>A0ABY7U7G9</accession>
<protein>
    <submittedName>
        <fullName evidence="3">Polyphosphate glucokinase</fullName>
        <ecNumber evidence="3">2.7.1.63</ecNumber>
    </submittedName>
</protein>
<dbReference type="PANTHER" id="PTHR18964">
    <property type="entry name" value="ROK (REPRESSOR, ORF, KINASE) FAMILY"/>
    <property type="match status" value="1"/>
</dbReference>
<dbReference type="SUPFAM" id="SSF53067">
    <property type="entry name" value="Actin-like ATPase domain"/>
    <property type="match status" value="1"/>
</dbReference>
<evidence type="ECO:0000256" key="2">
    <source>
        <dbReference type="SAM" id="MobiDB-lite"/>
    </source>
</evidence>
<evidence type="ECO:0000256" key="1">
    <source>
        <dbReference type="ARBA" id="ARBA00006479"/>
    </source>
</evidence>
<dbReference type="NCBIfam" id="NF045942">
    <property type="entry name" value="PolPhglucPhase"/>
    <property type="match status" value="1"/>
</dbReference>
<sequence length="296" mass="30376">MSAMNSASLRSSRRPEPCPDRHCDSAPDSPQAGAEPGAAEPGAAEQPAVALGIDVGGSAIKAGLVDTDTGQVVDGSLTTRTPASTRPADIAAAVAETARALDWRGELGVTLPAVVSGDIVGSAANIDPSWVGVNARELFTEAVPEAAAVTVLNDADAAGLAEVAFGDERARSGAVIFLTLGTGIGSAMLVDGALFPNSELGHLLVDDSEAEHLAAARWKNEKGWSYEQWVHQLNRVLAEYAKLFSPDLFILGGGISADFAEWEGYLDVNVPVAAARLRNQAGIVGAALAATDTAHS</sequence>
<name>A0ABY7U7G9_9CORY</name>
<feature type="region of interest" description="Disordered" evidence="2">
    <location>
        <begin position="1"/>
        <end position="44"/>
    </location>
</feature>
<dbReference type="Pfam" id="PF00480">
    <property type="entry name" value="ROK"/>
    <property type="match status" value="1"/>
</dbReference>
<dbReference type="EMBL" id="CP063189">
    <property type="protein sequence ID" value="WCZ32650.1"/>
    <property type="molecule type" value="Genomic_DNA"/>
</dbReference>
<dbReference type="GO" id="GO:0047330">
    <property type="term" value="F:polyphosphate-glucose phosphotransferase activity"/>
    <property type="evidence" value="ECO:0007669"/>
    <property type="project" value="UniProtKB-EC"/>
</dbReference>
<dbReference type="InterPro" id="IPR000600">
    <property type="entry name" value="ROK"/>
</dbReference>
<dbReference type="InterPro" id="IPR043129">
    <property type="entry name" value="ATPase_NBD"/>
</dbReference>
<organism evidence="3 4">
    <name type="scientific">Corynebacterium massiliense DSM 45435</name>
    <dbReference type="NCBI Taxonomy" id="1121364"/>
    <lineage>
        <taxon>Bacteria</taxon>
        <taxon>Bacillati</taxon>
        <taxon>Actinomycetota</taxon>
        <taxon>Actinomycetes</taxon>
        <taxon>Mycobacteriales</taxon>
        <taxon>Corynebacteriaceae</taxon>
        <taxon>Corynebacterium</taxon>
    </lineage>
</organism>
<evidence type="ECO:0000313" key="4">
    <source>
        <dbReference type="Proteomes" id="UP001220064"/>
    </source>
</evidence>
<dbReference type="EC" id="2.7.1.63" evidence="3"/>
<proteinExistence type="inferred from homology"/>
<feature type="compositionally biased region" description="Polar residues" evidence="2">
    <location>
        <begin position="1"/>
        <end position="10"/>
    </location>
</feature>
<keyword evidence="3" id="KW-0808">Transferase</keyword>
<dbReference type="CDD" id="cd24058">
    <property type="entry name" value="ASKHA_NBD_ROK_PPGK"/>
    <property type="match status" value="1"/>
</dbReference>
<dbReference type="Gene3D" id="3.30.420.40">
    <property type="match status" value="2"/>
</dbReference>
<dbReference type="Proteomes" id="UP001220064">
    <property type="component" value="Chromosome"/>
</dbReference>
<feature type="compositionally biased region" description="Basic and acidic residues" evidence="2">
    <location>
        <begin position="13"/>
        <end position="25"/>
    </location>
</feature>
<keyword evidence="4" id="KW-1185">Reference proteome</keyword>
<evidence type="ECO:0000313" key="3">
    <source>
        <dbReference type="EMBL" id="WCZ32650.1"/>
    </source>
</evidence>